<dbReference type="EMBL" id="CM029045">
    <property type="protein sequence ID" value="KAG2597198.1"/>
    <property type="molecule type" value="Genomic_DNA"/>
</dbReference>
<dbReference type="AlphaFoldDB" id="A0A8T0SJJ6"/>
<proteinExistence type="predicted"/>
<accession>A0A8T0SJJ6</accession>
<organism evidence="1 2">
    <name type="scientific">Panicum virgatum</name>
    <name type="common">Blackwell switchgrass</name>
    <dbReference type="NCBI Taxonomy" id="38727"/>
    <lineage>
        <taxon>Eukaryota</taxon>
        <taxon>Viridiplantae</taxon>
        <taxon>Streptophyta</taxon>
        <taxon>Embryophyta</taxon>
        <taxon>Tracheophyta</taxon>
        <taxon>Spermatophyta</taxon>
        <taxon>Magnoliopsida</taxon>
        <taxon>Liliopsida</taxon>
        <taxon>Poales</taxon>
        <taxon>Poaceae</taxon>
        <taxon>PACMAD clade</taxon>
        <taxon>Panicoideae</taxon>
        <taxon>Panicodae</taxon>
        <taxon>Paniceae</taxon>
        <taxon>Panicinae</taxon>
        <taxon>Panicum</taxon>
        <taxon>Panicum sect. Hiantes</taxon>
    </lineage>
</organism>
<evidence type="ECO:0000313" key="1">
    <source>
        <dbReference type="EMBL" id="KAG2597198.1"/>
    </source>
</evidence>
<comment type="caution">
    <text evidence="1">The sequence shown here is derived from an EMBL/GenBank/DDBJ whole genome shotgun (WGS) entry which is preliminary data.</text>
</comment>
<gene>
    <name evidence="1" type="ORF">PVAP13_5KG197800</name>
</gene>
<name>A0A8T0SJJ6_PANVG</name>
<keyword evidence="2" id="KW-1185">Reference proteome</keyword>
<evidence type="ECO:0000313" key="2">
    <source>
        <dbReference type="Proteomes" id="UP000823388"/>
    </source>
</evidence>
<reference evidence="1" key="1">
    <citation type="submission" date="2020-05" db="EMBL/GenBank/DDBJ databases">
        <title>WGS assembly of Panicum virgatum.</title>
        <authorList>
            <person name="Lovell J.T."/>
            <person name="Jenkins J."/>
            <person name="Shu S."/>
            <person name="Juenger T.E."/>
            <person name="Schmutz J."/>
        </authorList>
    </citation>
    <scope>NUCLEOTIDE SEQUENCE</scope>
    <source>
        <strain evidence="1">AP13</strain>
    </source>
</reference>
<dbReference type="Proteomes" id="UP000823388">
    <property type="component" value="Chromosome 5K"/>
</dbReference>
<protein>
    <submittedName>
        <fullName evidence="1">Uncharacterized protein</fullName>
    </submittedName>
</protein>
<feature type="non-terminal residue" evidence="1">
    <location>
        <position position="1"/>
    </location>
</feature>
<sequence length="115" mass="12712">LDHLLISCVFSRQMRFNLLQGLGLQALALGLDDKMFDDLWDNLSNKLSGQVRKGVSSLVTLGAWNLWNRRNRCVFDGAVPNLNSLLSATREDLHQWSIAGARGVSFLLALAPTTS</sequence>